<reference evidence="2" key="3">
    <citation type="submission" date="2015-04" db="UniProtKB">
        <authorList>
            <consortium name="EnsemblPlants"/>
        </authorList>
    </citation>
    <scope>IDENTIFICATION</scope>
    <source>
        <strain evidence="2">cv. Jemalong A17</strain>
    </source>
</reference>
<dbReference type="Proteomes" id="UP000002051">
    <property type="component" value="Chromosome 8"/>
</dbReference>
<evidence type="ECO:0000313" key="2">
    <source>
        <dbReference type="EnsemblPlants" id="KEH18431"/>
    </source>
</evidence>
<protein>
    <submittedName>
        <fullName evidence="1">Transmembrane protein, putative</fullName>
    </submittedName>
</protein>
<keyword evidence="1" id="KW-0472">Membrane</keyword>
<organism evidence="1 3">
    <name type="scientific">Medicago truncatula</name>
    <name type="common">Barrel medic</name>
    <name type="synonym">Medicago tribuloides</name>
    <dbReference type="NCBI Taxonomy" id="3880"/>
    <lineage>
        <taxon>Eukaryota</taxon>
        <taxon>Viridiplantae</taxon>
        <taxon>Streptophyta</taxon>
        <taxon>Embryophyta</taxon>
        <taxon>Tracheophyta</taxon>
        <taxon>Spermatophyta</taxon>
        <taxon>Magnoliopsida</taxon>
        <taxon>eudicotyledons</taxon>
        <taxon>Gunneridae</taxon>
        <taxon>Pentapetalae</taxon>
        <taxon>rosids</taxon>
        <taxon>fabids</taxon>
        <taxon>Fabales</taxon>
        <taxon>Fabaceae</taxon>
        <taxon>Papilionoideae</taxon>
        <taxon>50 kb inversion clade</taxon>
        <taxon>NPAAA clade</taxon>
        <taxon>Hologalegina</taxon>
        <taxon>IRL clade</taxon>
        <taxon>Trifolieae</taxon>
        <taxon>Medicago</taxon>
    </lineage>
</organism>
<dbReference type="HOGENOM" id="CLU_3090323_0_0_1"/>
<dbReference type="EMBL" id="CM001224">
    <property type="protein sequence ID" value="KEH18431.1"/>
    <property type="molecule type" value="Genomic_DNA"/>
</dbReference>
<dbReference type="AlphaFoldDB" id="A0A072TMM0"/>
<evidence type="ECO:0000313" key="1">
    <source>
        <dbReference type="EMBL" id="KEH18431.1"/>
    </source>
</evidence>
<dbReference type="EnsemblPlants" id="KEH18431">
    <property type="protein sequence ID" value="KEH18431"/>
    <property type="gene ID" value="MTR_8g019360"/>
</dbReference>
<sequence length="52" mass="5835">MSAPYSRGYPLCGYPRIFSNSFQVLLNLIYVVVNTYPCGWSTTLTLVDGLQD</sequence>
<evidence type="ECO:0000313" key="3">
    <source>
        <dbReference type="Proteomes" id="UP000002051"/>
    </source>
</evidence>
<keyword evidence="3" id="KW-1185">Reference proteome</keyword>
<name>A0A072TMM0_MEDTR</name>
<gene>
    <name evidence="1" type="ordered locus">MTR_8g019360</name>
</gene>
<accession>A0A072TMM0</accession>
<reference evidence="1 3" key="2">
    <citation type="journal article" date="2014" name="BMC Genomics">
        <title>An improved genome release (version Mt4.0) for the model legume Medicago truncatula.</title>
        <authorList>
            <person name="Tang H."/>
            <person name="Krishnakumar V."/>
            <person name="Bidwell S."/>
            <person name="Rosen B."/>
            <person name="Chan A."/>
            <person name="Zhou S."/>
            <person name="Gentzbittel L."/>
            <person name="Childs K.L."/>
            <person name="Yandell M."/>
            <person name="Gundlach H."/>
            <person name="Mayer K.F."/>
            <person name="Schwartz D.C."/>
            <person name="Town C.D."/>
        </authorList>
    </citation>
    <scope>GENOME REANNOTATION</scope>
    <source>
        <strain evidence="1">A17</strain>
        <strain evidence="2 3">cv. Jemalong A17</strain>
    </source>
</reference>
<reference evidence="1 3" key="1">
    <citation type="journal article" date="2011" name="Nature">
        <title>The Medicago genome provides insight into the evolution of rhizobial symbioses.</title>
        <authorList>
            <person name="Young N.D."/>
            <person name="Debelle F."/>
            <person name="Oldroyd G.E."/>
            <person name="Geurts R."/>
            <person name="Cannon S.B."/>
            <person name="Udvardi M.K."/>
            <person name="Benedito V.A."/>
            <person name="Mayer K.F."/>
            <person name="Gouzy J."/>
            <person name="Schoof H."/>
            <person name="Van de Peer Y."/>
            <person name="Proost S."/>
            <person name="Cook D.R."/>
            <person name="Meyers B.C."/>
            <person name="Spannagl M."/>
            <person name="Cheung F."/>
            <person name="De Mita S."/>
            <person name="Krishnakumar V."/>
            <person name="Gundlach H."/>
            <person name="Zhou S."/>
            <person name="Mudge J."/>
            <person name="Bharti A.K."/>
            <person name="Murray J.D."/>
            <person name="Naoumkina M.A."/>
            <person name="Rosen B."/>
            <person name="Silverstein K.A."/>
            <person name="Tang H."/>
            <person name="Rombauts S."/>
            <person name="Zhao P.X."/>
            <person name="Zhou P."/>
            <person name="Barbe V."/>
            <person name="Bardou P."/>
            <person name="Bechner M."/>
            <person name="Bellec A."/>
            <person name="Berger A."/>
            <person name="Berges H."/>
            <person name="Bidwell S."/>
            <person name="Bisseling T."/>
            <person name="Choisne N."/>
            <person name="Couloux A."/>
            <person name="Denny R."/>
            <person name="Deshpande S."/>
            <person name="Dai X."/>
            <person name="Doyle J.J."/>
            <person name="Dudez A.M."/>
            <person name="Farmer A.D."/>
            <person name="Fouteau S."/>
            <person name="Franken C."/>
            <person name="Gibelin C."/>
            <person name="Gish J."/>
            <person name="Goldstein S."/>
            <person name="Gonzalez A.J."/>
            <person name="Green P.J."/>
            <person name="Hallab A."/>
            <person name="Hartog M."/>
            <person name="Hua A."/>
            <person name="Humphray S.J."/>
            <person name="Jeong D.H."/>
            <person name="Jing Y."/>
            <person name="Jocker A."/>
            <person name="Kenton S.M."/>
            <person name="Kim D.J."/>
            <person name="Klee K."/>
            <person name="Lai H."/>
            <person name="Lang C."/>
            <person name="Lin S."/>
            <person name="Macmil S.L."/>
            <person name="Magdelenat G."/>
            <person name="Matthews L."/>
            <person name="McCorrison J."/>
            <person name="Monaghan E.L."/>
            <person name="Mun J.H."/>
            <person name="Najar F.Z."/>
            <person name="Nicholson C."/>
            <person name="Noirot C."/>
            <person name="O'Bleness M."/>
            <person name="Paule C.R."/>
            <person name="Poulain J."/>
            <person name="Prion F."/>
            <person name="Qin B."/>
            <person name="Qu C."/>
            <person name="Retzel E.F."/>
            <person name="Riddle C."/>
            <person name="Sallet E."/>
            <person name="Samain S."/>
            <person name="Samson N."/>
            <person name="Sanders I."/>
            <person name="Saurat O."/>
            <person name="Scarpelli C."/>
            <person name="Schiex T."/>
            <person name="Segurens B."/>
            <person name="Severin A.J."/>
            <person name="Sherrier D.J."/>
            <person name="Shi R."/>
            <person name="Sims S."/>
            <person name="Singer S.R."/>
            <person name="Sinharoy S."/>
            <person name="Sterck L."/>
            <person name="Viollet A."/>
            <person name="Wang B.B."/>
            <person name="Wang K."/>
            <person name="Wang M."/>
            <person name="Wang X."/>
            <person name="Warfsmann J."/>
            <person name="Weissenbach J."/>
            <person name="White D.D."/>
            <person name="White J.D."/>
            <person name="Wiley G.B."/>
            <person name="Wincker P."/>
            <person name="Xing Y."/>
            <person name="Yang L."/>
            <person name="Yao Z."/>
            <person name="Ying F."/>
            <person name="Zhai J."/>
            <person name="Zhou L."/>
            <person name="Zuber A."/>
            <person name="Denarie J."/>
            <person name="Dixon R.A."/>
            <person name="May G.D."/>
            <person name="Schwartz D.C."/>
            <person name="Rogers J."/>
            <person name="Quetier F."/>
            <person name="Town C.D."/>
            <person name="Roe B.A."/>
        </authorList>
    </citation>
    <scope>NUCLEOTIDE SEQUENCE [LARGE SCALE GENOMIC DNA]</scope>
    <source>
        <strain evidence="1">A17</strain>
        <strain evidence="2 3">cv. Jemalong A17</strain>
    </source>
</reference>
<proteinExistence type="predicted"/>
<keyword evidence="1" id="KW-0812">Transmembrane</keyword>